<reference evidence="2 3" key="1">
    <citation type="submission" date="2019-05" db="EMBL/GenBank/DDBJ databases">
        <title>Another draft genome of Portunus trituberculatus and its Hox gene families provides insights of decapod evolution.</title>
        <authorList>
            <person name="Jeong J.-H."/>
            <person name="Song I."/>
            <person name="Kim S."/>
            <person name="Choi T."/>
            <person name="Kim D."/>
            <person name="Ryu S."/>
            <person name="Kim W."/>
        </authorList>
    </citation>
    <scope>NUCLEOTIDE SEQUENCE [LARGE SCALE GENOMIC DNA]</scope>
    <source>
        <tissue evidence="2">Muscle</tissue>
    </source>
</reference>
<evidence type="ECO:0000313" key="3">
    <source>
        <dbReference type="Proteomes" id="UP000324222"/>
    </source>
</evidence>
<name>A0A5B7JU34_PORTR</name>
<dbReference type="EMBL" id="VSRR010103742">
    <property type="protein sequence ID" value="MPC95844.1"/>
    <property type="molecule type" value="Genomic_DNA"/>
</dbReference>
<feature type="region of interest" description="Disordered" evidence="1">
    <location>
        <begin position="64"/>
        <end position="85"/>
    </location>
</feature>
<gene>
    <name evidence="2" type="ORF">E2C01_091073</name>
</gene>
<dbReference type="AlphaFoldDB" id="A0A5B7JU34"/>
<dbReference type="Proteomes" id="UP000324222">
    <property type="component" value="Unassembled WGS sequence"/>
</dbReference>
<evidence type="ECO:0000313" key="2">
    <source>
        <dbReference type="EMBL" id="MPC95844.1"/>
    </source>
</evidence>
<keyword evidence="3" id="KW-1185">Reference proteome</keyword>
<sequence>MIGVEEGMGCLDRAREYKTDTRAQHYAQANTPFKRDWSFTRTRLKREEAERCLARRIPSCTATLVPHHNAPDRAQGGGSAGWGKA</sequence>
<protein>
    <submittedName>
        <fullName evidence="2">Uncharacterized protein</fullName>
    </submittedName>
</protein>
<accession>A0A5B7JU34</accession>
<evidence type="ECO:0000256" key="1">
    <source>
        <dbReference type="SAM" id="MobiDB-lite"/>
    </source>
</evidence>
<comment type="caution">
    <text evidence="2">The sequence shown here is derived from an EMBL/GenBank/DDBJ whole genome shotgun (WGS) entry which is preliminary data.</text>
</comment>
<organism evidence="2 3">
    <name type="scientific">Portunus trituberculatus</name>
    <name type="common">Swimming crab</name>
    <name type="synonym">Neptunus trituberculatus</name>
    <dbReference type="NCBI Taxonomy" id="210409"/>
    <lineage>
        <taxon>Eukaryota</taxon>
        <taxon>Metazoa</taxon>
        <taxon>Ecdysozoa</taxon>
        <taxon>Arthropoda</taxon>
        <taxon>Crustacea</taxon>
        <taxon>Multicrustacea</taxon>
        <taxon>Malacostraca</taxon>
        <taxon>Eumalacostraca</taxon>
        <taxon>Eucarida</taxon>
        <taxon>Decapoda</taxon>
        <taxon>Pleocyemata</taxon>
        <taxon>Brachyura</taxon>
        <taxon>Eubrachyura</taxon>
        <taxon>Portunoidea</taxon>
        <taxon>Portunidae</taxon>
        <taxon>Portuninae</taxon>
        <taxon>Portunus</taxon>
    </lineage>
</organism>
<proteinExistence type="predicted"/>
<feature type="compositionally biased region" description="Gly residues" evidence="1">
    <location>
        <begin position="75"/>
        <end position="85"/>
    </location>
</feature>